<proteinExistence type="predicted"/>
<dbReference type="Gramene" id="Solyc03g119507.1.1">
    <property type="protein sequence ID" value="Solyc03g119507.1.1"/>
    <property type="gene ID" value="Solyc03g119507.1"/>
</dbReference>
<dbReference type="EnsemblPlants" id="Solyc03g119507.1.1">
    <property type="protein sequence ID" value="Solyc03g119507.1.1"/>
    <property type="gene ID" value="Solyc03g119507.1"/>
</dbReference>
<accession>A0A3Q7FV10</accession>
<organism evidence="1">
    <name type="scientific">Solanum lycopersicum</name>
    <name type="common">Tomato</name>
    <name type="synonym">Lycopersicon esculentum</name>
    <dbReference type="NCBI Taxonomy" id="4081"/>
    <lineage>
        <taxon>Eukaryota</taxon>
        <taxon>Viridiplantae</taxon>
        <taxon>Streptophyta</taxon>
        <taxon>Embryophyta</taxon>
        <taxon>Tracheophyta</taxon>
        <taxon>Spermatophyta</taxon>
        <taxon>Magnoliopsida</taxon>
        <taxon>eudicotyledons</taxon>
        <taxon>Gunneridae</taxon>
        <taxon>Pentapetalae</taxon>
        <taxon>asterids</taxon>
        <taxon>lamiids</taxon>
        <taxon>Solanales</taxon>
        <taxon>Solanaceae</taxon>
        <taxon>Solanoideae</taxon>
        <taxon>Solaneae</taxon>
        <taxon>Solanum</taxon>
        <taxon>Solanum subgen. Lycopersicon</taxon>
    </lineage>
</organism>
<dbReference type="Proteomes" id="UP000004994">
    <property type="component" value="Chromosome 3"/>
</dbReference>
<keyword evidence="2" id="KW-1185">Reference proteome</keyword>
<reference evidence="1" key="2">
    <citation type="submission" date="2019-01" db="UniProtKB">
        <authorList>
            <consortium name="EnsemblPlants"/>
        </authorList>
    </citation>
    <scope>IDENTIFICATION</scope>
    <source>
        <strain evidence="1">cv. Heinz 1706</strain>
    </source>
</reference>
<name>A0A3Q7FV10_SOLLC</name>
<evidence type="ECO:0000313" key="2">
    <source>
        <dbReference type="Proteomes" id="UP000004994"/>
    </source>
</evidence>
<dbReference type="InParanoid" id="A0A3Q7FV10"/>
<sequence length="101" mass="11790">MKNIKTFRLQNIGKIILIFSSAKIDLMEIVFLQQFHYIADAFAIDKLNVQHSFLSIDQLVFDSVDRRTDRIPEFELVNLSNDEEFIFISHAVETQNTNTKP</sequence>
<reference evidence="1" key="1">
    <citation type="journal article" date="2012" name="Nature">
        <title>The tomato genome sequence provides insights into fleshy fruit evolution.</title>
        <authorList>
            <consortium name="Tomato Genome Consortium"/>
        </authorList>
    </citation>
    <scope>NUCLEOTIDE SEQUENCE [LARGE SCALE GENOMIC DNA]</scope>
    <source>
        <strain evidence="1">cv. Heinz 1706</strain>
    </source>
</reference>
<dbReference type="AlphaFoldDB" id="A0A3Q7FV10"/>
<protein>
    <submittedName>
        <fullName evidence="1">Uncharacterized protein</fullName>
    </submittedName>
</protein>
<evidence type="ECO:0000313" key="1">
    <source>
        <dbReference type="EnsemblPlants" id="Solyc03g119507.1.1"/>
    </source>
</evidence>